<keyword evidence="2" id="KW-1185">Reference proteome</keyword>
<reference evidence="2" key="1">
    <citation type="submission" date="2017-11" db="EMBL/GenBank/DDBJ databases">
        <authorList>
            <person name="Lima N.C."/>
            <person name="Parody-Merino A.M."/>
            <person name="Battley P.F."/>
            <person name="Fidler A.E."/>
            <person name="Prosdocimi F."/>
        </authorList>
    </citation>
    <scope>NUCLEOTIDE SEQUENCE [LARGE SCALE GENOMIC DNA]</scope>
</reference>
<evidence type="ECO:0000313" key="2">
    <source>
        <dbReference type="Proteomes" id="UP000233556"/>
    </source>
</evidence>
<reference evidence="2" key="2">
    <citation type="submission" date="2017-12" db="EMBL/GenBank/DDBJ databases">
        <title>Genome sequence of the Bar-tailed Godwit (Limosa lapponica baueri).</title>
        <authorList>
            <person name="Lima N.C.B."/>
            <person name="Parody-Merino A.M."/>
            <person name="Battley P.F."/>
            <person name="Fidler A.E."/>
            <person name="Prosdocimi F."/>
        </authorList>
    </citation>
    <scope>NUCLEOTIDE SEQUENCE [LARGE SCALE GENOMIC DNA]</scope>
</reference>
<dbReference type="EMBL" id="KZ506097">
    <property type="protein sequence ID" value="PKU41609.1"/>
    <property type="molecule type" value="Genomic_DNA"/>
</dbReference>
<accession>A0A2I0U6F9</accession>
<dbReference type="Proteomes" id="UP000233556">
    <property type="component" value="Unassembled WGS sequence"/>
</dbReference>
<dbReference type="OrthoDB" id="416454at2759"/>
<sequence length="121" mass="13435">MSGAVDTPEKWGAIQRDLDRLGKWARMNLMRFNKAKCRAIPGINTALLNDKRMTQTLASQREGVTSDCTGQTTVDPFLCTHLGLQAVSSELICRDVVFVPAKTISVQTAAHEFHHDYGYPN</sequence>
<evidence type="ECO:0000313" key="1">
    <source>
        <dbReference type="EMBL" id="PKU41609.1"/>
    </source>
</evidence>
<name>A0A2I0U6F9_LIMLA</name>
<gene>
    <name evidence="1" type="ORF">llap_8081</name>
</gene>
<evidence type="ECO:0008006" key="3">
    <source>
        <dbReference type="Google" id="ProtNLM"/>
    </source>
</evidence>
<protein>
    <recommendedName>
        <fullName evidence="3">Rna-directed dna polymerase from mobile element jockey-like</fullName>
    </recommendedName>
</protein>
<proteinExistence type="predicted"/>
<dbReference type="AlphaFoldDB" id="A0A2I0U6F9"/>
<organism evidence="1 2">
    <name type="scientific">Limosa lapponica baueri</name>
    <dbReference type="NCBI Taxonomy" id="1758121"/>
    <lineage>
        <taxon>Eukaryota</taxon>
        <taxon>Metazoa</taxon>
        <taxon>Chordata</taxon>
        <taxon>Craniata</taxon>
        <taxon>Vertebrata</taxon>
        <taxon>Euteleostomi</taxon>
        <taxon>Archelosauria</taxon>
        <taxon>Archosauria</taxon>
        <taxon>Dinosauria</taxon>
        <taxon>Saurischia</taxon>
        <taxon>Theropoda</taxon>
        <taxon>Coelurosauria</taxon>
        <taxon>Aves</taxon>
        <taxon>Neognathae</taxon>
        <taxon>Neoaves</taxon>
        <taxon>Charadriiformes</taxon>
        <taxon>Scolopacidae</taxon>
        <taxon>Limosa</taxon>
    </lineage>
</organism>